<protein>
    <submittedName>
        <fullName evidence="2">Uncharacterized protein</fullName>
    </submittedName>
</protein>
<dbReference type="Proteomes" id="UP000001056">
    <property type="component" value="Unassembled WGS sequence"/>
</dbReference>
<evidence type="ECO:0000313" key="3">
    <source>
        <dbReference type="Proteomes" id="UP000001056"/>
    </source>
</evidence>
<evidence type="ECO:0000313" key="2">
    <source>
        <dbReference type="EMBL" id="EAQ93117.1"/>
    </source>
</evidence>
<reference evidence="3" key="1">
    <citation type="journal article" date="2015" name="Genome Announc.">
        <title>Draft genome sequence of the cellulolytic fungus Chaetomium globosum.</title>
        <authorList>
            <person name="Cuomo C.A."/>
            <person name="Untereiner W.A."/>
            <person name="Ma L.-J."/>
            <person name="Grabherr M."/>
            <person name="Birren B.W."/>
        </authorList>
    </citation>
    <scope>NUCLEOTIDE SEQUENCE [LARGE SCALE GENOMIC DNA]</scope>
    <source>
        <strain evidence="3">ATCC 6205 / CBS 148.51 / DSM 1962 / NBRC 6347 / NRRL 1970</strain>
    </source>
</reference>
<keyword evidence="3" id="KW-1185">Reference proteome</keyword>
<organism evidence="2 3">
    <name type="scientific">Chaetomium globosum (strain ATCC 6205 / CBS 148.51 / DSM 1962 / NBRC 6347 / NRRL 1970)</name>
    <name type="common">Soil fungus</name>
    <dbReference type="NCBI Taxonomy" id="306901"/>
    <lineage>
        <taxon>Eukaryota</taxon>
        <taxon>Fungi</taxon>
        <taxon>Dikarya</taxon>
        <taxon>Ascomycota</taxon>
        <taxon>Pezizomycotina</taxon>
        <taxon>Sordariomycetes</taxon>
        <taxon>Sordariomycetidae</taxon>
        <taxon>Sordariales</taxon>
        <taxon>Chaetomiaceae</taxon>
        <taxon>Chaetomium</taxon>
    </lineage>
</organism>
<dbReference type="EMBL" id="CH408029">
    <property type="protein sequence ID" value="EAQ93117.1"/>
    <property type="molecule type" value="Genomic_DNA"/>
</dbReference>
<dbReference type="GeneID" id="4386314"/>
<accession>Q2HEK2</accession>
<proteinExistence type="predicted"/>
<dbReference type="RefSeq" id="XP_001220573.1">
    <property type="nucleotide sequence ID" value="XM_001220572.1"/>
</dbReference>
<sequence length="50" mass="6140">MCWPDRRSFKLRELRLQRFRAPVGKQRCSKSWQGKPRARKNLGRKDNEHM</sequence>
<dbReference type="HOGENOM" id="CLU_3124901_0_0_1"/>
<dbReference type="InParanoid" id="Q2HEK2"/>
<dbReference type="VEuPathDB" id="FungiDB:CHGG_01352"/>
<evidence type="ECO:0000256" key="1">
    <source>
        <dbReference type="SAM" id="MobiDB-lite"/>
    </source>
</evidence>
<feature type="region of interest" description="Disordered" evidence="1">
    <location>
        <begin position="25"/>
        <end position="50"/>
    </location>
</feature>
<dbReference type="AlphaFoldDB" id="Q2HEK2"/>
<name>Q2HEK2_CHAGB</name>
<gene>
    <name evidence="2" type="ORF">CHGG_01352</name>
</gene>